<name>A0A8J5MBK7_9STRA</name>
<evidence type="ECO:0000313" key="2">
    <source>
        <dbReference type="EMBL" id="KAG6942087.1"/>
    </source>
</evidence>
<evidence type="ECO:0000313" key="3">
    <source>
        <dbReference type="Proteomes" id="UP000709295"/>
    </source>
</evidence>
<sequence length="150" mass="17245">VRLIQRQCDRCLYQKVSHQILEQHYDHSTSAEDTGLDERQTHSTADAELRGRSNRTVCVHAVEHQLQALDMPRPGFLEKDYLLLRQHGYAVTPQHKPAPSLPDHIVLQSPTKRRTQLRVLCLPVFPMYLHALQLMSPLQEVGPTYDICDS</sequence>
<dbReference type="Proteomes" id="UP000709295">
    <property type="component" value="Unassembled WGS sequence"/>
</dbReference>
<feature type="region of interest" description="Disordered" evidence="1">
    <location>
        <begin position="29"/>
        <end position="48"/>
    </location>
</feature>
<keyword evidence="3" id="KW-1185">Reference proteome</keyword>
<protein>
    <submittedName>
        <fullName evidence="2">Uncharacterized protein</fullName>
    </submittedName>
</protein>
<evidence type="ECO:0000256" key="1">
    <source>
        <dbReference type="SAM" id="MobiDB-lite"/>
    </source>
</evidence>
<feature type="non-terminal residue" evidence="2">
    <location>
        <position position="1"/>
    </location>
</feature>
<gene>
    <name evidence="2" type="ORF">JG688_00018321</name>
</gene>
<comment type="caution">
    <text evidence="2">The sequence shown here is derived from an EMBL/GenBank/DDBJ whole genome shotgun (WGS) entry which is preliminary data.</text>
</comment>
<dbReference type="AlphaFoldDB" id="A0A8J5MBK7"/>
<proteinExistence type="predicted"/>
<reference evidence="2" key="1">
    <citation type="submission" date="2021-01" db="EMBL/GenBank/DDBJ databases">
        <title>Phytophthora aleatoria, a newly-described species from Pinus radiata is distinct from Phytophthora cactorum isolates based on comparative genomics.</title>
        <authorList>
            <person name="Mcdougal R."/>
            <person name="Panda P."/>
            <person name="Williams N."/>
            <person name="Studholme D.J."/>
        </authorList>
    </citation>
    <scope>NUCLEOTIDE SEQUENCE</scope>
    <source>
        <strain evidence="2">NZFS 4037</strain>
    </source>
</reference>
<organism evidence="2 3">
    <name type="scientific">Phytophthora aleatoria</name>
    <dbReference type="NCBI Taxonomy" id="2496075"/>
    <lineage>
        <taxon>Eukaryota</taxon>
        <taxon>Sar</taxon>
        <taxon>Stramenopiles</taxon>
        <taxon>Oomycota</taxon>
        <taxon>Peronosporomycetes</taxon>
        <taxon>Peronosporales</taxon>
        <taxon>Peronosporaceae</taxon>
        <taxon>Phytophthora</taxon>
    </lineage>
</organism>
<accession>A0A8J5MBK7</accession>
<dbReference type="EMBL" id="JAENGY010003271">
    <property type="protein sequence ID" value="KAG6942087.1"/>
    <property type="molecule type" value="Genomic_DNA"/>
</dbReference>